<dbReference type="OrthoDB" id="504962at2"/>
<dbReference type="EMBL" id="SORX01000001">
    <property type="protein sequence ID" value="TFE04229.1"/>
    <property type="molecule type" value="Genomic_DNA"/>
</dbReference>
<proteinExistence type="predicted"/>
<feature type="domain" description="SLH" evidence="1">
    <location>
        <begin position="1"/>
        <end position="39"/>
    </location>
</feature>
<protein>
    <recommendedName>
        <fullName evidence="1">SLH domain-containing protein</fullName>
    </recommendedName>
</protein>
<reference evidence="2 3" key="1">
    <citation type="submission" date="2019-03" db="EMBL/GenBank/DDBJ databases">
        <authorList>
            <person name="Yang Y."/>
        </authorList>
    </citation>
    <scope>NUCLEOTIDE SEQUENCE [LARGE SCALE GENOMIC DNA]</scope>
    <source>
        <strain evidence="2 3">ASL-1</strain>
    </source>
</reference>
<gene>
    <name evidence="2" type="ORF">E2626_01770</name>
</gene>
<dbReference type="Proteomes" id="UP000297776">
    <property type="component" value="Unassembled WGS sequence"/>
</dbReference>
<comment type="caution">
    <text evidence="2">The sequence shown here is derived from an EMBL/GenBank/DDBJ whole genome shotgun (WGS) entry which is preliminary data.</text>
</comment>
<evidence type="ECO:0000313" key="2">
    <source>
        <dbReference type="EMBL" id="TFE04229.1"/>
    </source>
</evidence>
<dbReference type="RefSeq" id="WP_134379323.1">
    <property type="nucleotide sequence ID" value="NZ_SORX01000001.1"/>
</dbReference>
<organism evidence="2 3">
    <name type="scientific">Jeotgalibacillus salarius</name>
    <dbReference type="NCBI Taxonomy" id="546023"/>
    <lineage>
        <taxon>Bacteria</taxon>
        <taxon>Bacillati</taxon>
        <taxon>Bacillota</taxon>
        <taxon>Bacilli</taxon>
        <taxon>Bacillales</taxon>
        <taxon>Caryophanaceae</taxon>
        <taxon>Jeotgalibacillus</taxon>
    </lineage>
</organism>
<name>A0A4Y8LS05_9BACL</name>
<sequence>MITGKENGTFDPEGHLNRAQVAKMIVETFDLPVDLSFEDVPEEKGC</sequence>
<dbReference type="AlphaFoldDB" id="A0A4Y8LS05"/>
<dbReference type="PROSITE" id="PS51272">
    <property type="entry name" value="SLH"/>
    <property type="match status" value="1"/>
</dbReference>
<keyword evidence="3" id="KW-1185">Reference proteome</keyword>
<accession>A0A4Y8LS05</accession>
<evidence type="ECO:0000259" key="1">
    <source>
        <dbReference type="PROSITE" id="PS51272"/>
    </source>
</evidence>
<dbReference type="InterPro" id="IPR001119">
    <property type="entry name" value="SLH_dom"/>
</dbReference>
<evidence type="ECO:0000313" key="3">
    <source>
        <dbReference type="Proteomes" id="UP000297776"/>
    </source>
</evidence>